<feature type="chain" id="PRO_5021972043" evidence="2">
    <location>
        <begin position="22"/>
        <end position="198"/>
    </location>
</feature>
<feature type="signal peptide" evidence="2">
    <location>
        <begin position="1"/>
        <end position="21"/>
    </location>
</feature>
<protein>
    <submittedName>
        <fullName evidence="3">Porin family protein</fullName>
    </submittedName>
</protein>
<dbReference type="AlphaFoldDB" id="A0A538TVP9"/>
<feature type="region of interest" description="Disordered" evidence="1">
    <location>
        <begin position="166"/>
        <end position="198"/>
    </location>
</feature>
<reference evidence="3 4" key="1">
    <citation type="journal article" date="2019" name="Nat. Microbiol.">
        <title>Mediterranean grassland soil C-N compound turnover is dependent on rainfall and depth, and is mediated by genomically divergent microorganisms.</title>
        <authorList>
            <person name="Diamond S."/>
            <person name="Andeer P.F."/>
            <person name="Li Z."/>
            <person name="Crits-Christoph A."/>
            <person name="Burstein D."/>
            <person name="Anantharaman K."/>
            <person name="Lane K.R."/>
            <person name="Thomas B.C."/>
            <person name="Pan C."/>
            <person name="Northen T.R."/>
            <person name="Banfield J.F."/>
        </authorList>
    </citation>
    <scope>NUCLEOTIDE SEQUENCE [LARGE SCALE GENOMIC DNA]</scope>
    <source>
        <strain evidence="3">WS_8</strain>
    </source>
</reference>
<name>A0A538TVP9_UNCEI</name>
<comment type="caution">
    <text evidence="3">The sequence shown here is derived from an EMBL/GenBank/DDBJ whole genome shotgun (WGS) entry which is preliminary data.</text>
</comment>
<organism evidence="3 4">
    <name type="scientific">Eiseniibacteriota bacterium</name>
    <dbReference type="NCBI Taxonomy" id="2212470"/>
    <lineage>
        <taxon>Bacteria</taxon>
        <taxon>Candidatus Eiseniibacteriota</taxon>
    </lineage>
</organism>
<evidence type="ECO:0000313" key="3">
    <source>
        <dbReference type="EMBL" id="TMQ67648.1"/>
    </source>
</evidence>
<keyword evidence="2" id="KW-0732">Signal</keyword>
<accession>A0A538TVP9</accession>
<evidence type="ECO:0000256" key="2">
    <source>
        <dbReference type="SAM" id="SignalP"/>
    </source>
</evidence>
<dbReference type="EMBL" id="VBOY01000033">
    <property type="protein sequence ID" value="TMQ67648.1"/>
    <property type="molecule type" value="Genomic_DNA"/>
</dbReference>
<gene>
    <name evidence="3" type="ORF">E6K78_03910</name>
</gene>
<evidence type="ECO:0000256" key="1">
    <source>
        <dbReference type="SAM" id="MobiDB-lite"/>
    </source>
</evidence>
<dbReference type="Proteomes" id="UP000316609">
    <property type="component" value="Unassembled WGS sequence"/>
</dbReference>
<feature type="compositionally biased region" description="Basic and acidic residues" evidence="1">
    <location>
        <begin position="187"/>
        <end position="198"/>
    </location>
</feature>
<sequence length="198" mass="20906">MKRWIGLVVFALVAGASSVSAQEHLGGGLGFHNVDAPLGVRWWFSGQKVALDAGLGFGSDEVADENFSHWALDLGVPVSLKSWDRVHFMVRPGILYTSQEVDIEPGPGLNKDNNTALTIQGELEVEVFLADNVSVSAAQGFGIVNNNPAVGGSTTDWGTSARLSVQRGRDLEPSLTGCTSGAGGARPPRDRPSRVRGP</sequence>
<proteinExistence type="predicted"/>
<evidence type="ECO:0000313" key="4">
    <source>
        <dbReference type="Proteomes" id="UP000316609"/>
    </source>
</evidence>